<dbReference type="HOGENOM" id="CLU_1844592_0_0_1"/>
<keyword evidence="2" id="KW-1185">Reference proteome</keyword>
<evidence type="ECO:0000313" key="2">
    <source>
        <dbReference type="Proteomes" id="UP000054549"/>
    </source>
</evidence>
<evidence type="ECO:0000313" key="1">
    <source>
        <dbReference type="EMBL" id="KIL69967.1"/>
    </source>
</evidence>
<dbReference type="EMBL" id="KN818225">
    <property type="protein sequence ID" value="KIL69967.1"/>
    <property type="molecule type" value="Genomic_DNA"/>
</dbReference>
<name>A0A0C2X6M8_AMAMK</name>
<dbReference type="InParanoid" id="A0A0C2X6M8"/>
<organism evidence="1 2">
    <name type="scientific">Amanita muscaria (strain Koide BX008)</name>
    <dbReference type="NCBI Taxonomy" id="946122"/>
    <lineage>
        <taxon>Eukaryota</taxon>
        <taxon>Fungi</taxon>
        <taxon>Dikarya</taxon>
        <taxon>Basidiomycota</taxon>
        <taxon>Agaricomycotina</taxon>
        <taxon>Agaricomycetes</taxon>
        <taxon>Agaricomycetidae</taxon>
        <taxon>Agaricales</taxon>
        <taxon>Pluteineae</taxon>
        <taxon>Amanitaceae</taxon>
        <taxon>Amanita</taxon>
    </lineage>
</organism>
<dbReference type="AlphaFoldDB" id="A0A0C2X6M8"/>
<proteinExistence type="predicted"/>
<accession>A0A0C2X6M8</accession>
<dbReference type="Proteomes" id="UP000054549">
    <property type="component" value="Unassembled WGS sequence"/>
</dbReference>
<sequence length="139" mass="15734">MGKHMTLSIQRSTSTMLSRQPMGQLTCMLSISRYDYAHYARNHGDKSSAPLSLSTGTCLLAHSCTEFKVWVISLRGYKSRNPCSSSLQAPWIAKRSSFCVHRWLTSVANRSFSTSSHGSRHFGSHKVFELHPRFVLFHL</sequence>
<gene>
    <name evidence="1" type="ORF">M378DRAFT_720141</name>
</gene>
<reference evidence="1 2" key="1">
    <citation type="submission" date="2014-04" db="EMBL/GenBank/DDBJ databases">
        <title>Evolutionary Origins and Diversification of the Mycorrhizal Mutualists.</title>
        <authorList>
            <consortium name="DOE Joint Genome Institute"/>
            <consortium name="Mycorrhizal Genomics Consortium"/>
            <person name="Kohler A."/>
            <person name="Kuo A."/>
            <person name="Nagy L.G."/>
            <person name="Floudas D."/>
            <person name="Copeland A."/>
            <person name="Barry K.W."/>
            <person name="Cichocki N."/>
            <person name="Veneault-Fourrey C."/>
            <person name="LaButti K."/>
            <person name="Lindquist E.A."/>
            <person name="Lipzen A."/>
            <person name="Lundell T."/>
            <person name="Morin E."/>
            <person name="Murat C."/>
            <person name="Riley R."/>
            <person name="Ohm R."/>
            <person name="Sun H."/>
            <person name="Tunlid A."/>
            <person name="Henrissat B."/>
            <person name="Grigoriev I.V."/>
            <person name="Hibbett D.S."/>
            <person name="Martin F."/>
        </authorList>
    </citation>
    <scope>NUCLEOTIDE SEQUENCE [LARGE SCALE GENOMIC DNA]</scope>
    <source>
        <strain evidence="1 2">Koide BX008</strain>
    </source>
</reference>
<protein>
    <submittedName>
        <fullName evidence="1">Uncharacterized protein</fullName>
    </submittedName>
</protein>